<reference evidence="1 2" key="1">
    <citation type="submission" date="2020-08" db="EMBL/GenBank/DDBJ databases">
        <title>The Agave Microbiome: Exploring the role of microbial communities in plant adaptations to desert environments.</title>
        <authorList>
            <person name="Partida-Martinez L.P."/>
        </authorList>
    </citation>
    <scope>NUCLEOTIDE SEQUENCE [LARGE SCALE GENOMIC DNA]</scope>
    <source>
        <strain evidence="1 2">AS3.13</strain>
    </source>
</reference>
<evidence type="ECO:0000313" key="2">
    <source>
        <dbReference type="Proteomes" id="UP000522313"/>
    </source>
</evidence>
<evidence type="ECO:0000313" key="1">
    <source>
        <dbReference type="EMBL" id="MBB6506217.1"/>
    </source>
</evidence>
<name>A0A7X0JGD5_9SPHN</name>
<reference evidence="1 2" key="2">
    <citation type="submission" date="2020-08" db="EMBL/GenBank/DDBJ databases">
        <authorList>
            <person name="Partida-Martinez L."/>
            <person name="Huntemann M."/>
            <person name="Clum A."/>
            <person name="Wang J."/>
            <person name="Palaniappan K."/>
            <person name="Ritter S."/>
            <person name="Chen I.-M."/>
            <person name="Stamatis D."/>
            <person name="Reddy T."/>
            <person name="O'Malley R."/>
            <person name="Daum C."/>
            <person name="Shapiro N."/>
            <person name="Ivanova N."/>
            <person name="Kyrpides N."/>
            <person name="Woyke T."/>
        </authorList>
    </citation>
    <scope>NUCLEOTIDE SEQUENCE [LARGE SCALE GENOMIC DNA]</scope>
    <source>
        <strain evidence="1 2">AS3.13</strain>
    </source>
</reference>
<protein>
    <submittedName>
        <fullName evidence="1">Phage-related minor tail protein</fullName>
    </submittedName>
</protein>
<sequence length="186" mass="18275">MDDEIERLVVGVRADTAGFARDVAAMRATLEAGLGAGAERAARSVEAALGRAVRTGKTGFDDLKAVALHALGEIAMAALKDGLASVLGGGGSGGGLVRVLGGLLGLPGRATGGPVSPGRAYLVGERGPEVFVPTTSGQVAVPGGGGARDIRVAITINAGGSAAPEALARSGRQVARAVRAALMEAE</sequence>
<dbReference type="Proteomes" id="UP000522313">
    <property type="component" value="Unassembled WGS sequence"/>
</dbReference>
<dbReference type="EMBL" id="JACHBT010000019">
    <property type="protein sequence ID" value="MBB6506217.1"/>
    <property type="molecule type" value="Genomic_DNA"/>
</dbReference>
<proteinExistence type="predicted"/>
<accession>A0A7X0JGD5</accession>
<dbReference type="AlphaFoldDB" id="A0A7X0JGD5"/>
<organism evidence="1 2">
    <name type="scientific">Sphingomonas endophytica</name>
    <dbReference type="NCBI Taxonomy" id="869719"/>
    <lineage>
        <taxon>Bacteria</taxon>
        <taxon>Pseudomonadati</taxon>
        <taxon>Pseudomonadota</taxon>
        <taxon>Alphaproteobacteria</taxon>
        <taxon>Sphingomonadales</taxon>
        <taxon>Sphingomonadaceae</taxon>
        <taxon>Sphingomonas</taxon>
    </lineage>
</organism>
<gene>
    <name evidence="1" type="ORF">F4693_003214</name>
</gene>
<comment type="caution">
    <text evidence="1">The sequence shown here is derived from an EMBL/GenBank/DDBJ whole genome shotgun (WGS) entry which is preliminary data.</text>
</comment>
<dbReference type="RefSeq" id="WP_184507656.1">
    <property type="nucleotide sequence ID" value="NZ_JACHBT010000019.1"/>
</dbReference>